<accession>A0A8J7BWH7</accession>
<evidence type="ECO:0000259" key="1">
    <source>
        <dbReference type="Pfam" id="PF25164"/>
    </source>
</evidence>
<organism evidence="2 3">
    <name type="scientific">Iningainema tapete BLCC-T55</name>
    <dbReference type="NCBI Taxonomy" id="2748662"/>
    <lineage>
        <taxon>Bacteria</taxon>
        <taxon>Bacillati</taxon>
        <taxon>Cyanobacteriota</taxon>
        <taxon>Cyanophyceae</taxon>
        <taxon>Nostocales</taxon>
        <taxon>Scytonemataceae</taxon>
        <taxon>Iningainema tapete</taxon>
    </lineage>
</organism>
<sequence length="388" mass="44279">MWLNYGVDSNGALIFIDDVLRGKSNLVCPYCAGRLTAKKGQKKEHHFAHTGETCRAVERPGDIPTLPLFDKFNLELTSKELEALKKYWHGENIPTSMRSVLANKRLLQWNDYKGRSGGWEFTKLGKIPLGELSLQLFNEVQEPLIEKKLRDLQREALKAYDVDSPLLQELLVDIRLYRAQLKRILSNTLYFLEVQADGQTFYKIGVTRREVAERVTEVQAELRSHFTSVTIKILDAWGHRGNIELYFKHRFQGFNHPIGSLTEYYKFDDVKSVLRELRRMKPKTLTQLETDIMEGKPDQVEALIEADLHAAARSQAIKVGLQRAQQWGVHVGRSRETEEEFLQKPSTQAVVEALKAGLSLRKAASKAGVSVNTVRKVQAFLFKANTTI</sequence>
<protein>
    <submittedName>
        <fullName evidence="2">GIY-YIG nuclease family protein</fullName>
    </submittedName>
</protein>
<dbReference type="EMBL" id="JACXAE010000011">
    <property type="protein sequence ID" value="MBD2770973.1"/>
    <property type="molecule type" value="Genomic_DNA"/>
</dbReference>
<name>A0A8J7BWH7_9CYAN</name>
<proteinExistence type="predicted"/>
<dbReference type="AlphaFoldDB" id="A0A8J7BWH7"/>
<keyword evidence="3" id="KW-1185">Reference proteome</keyword>
<evidence type="ECO:0000313" key="2">
    <source>
        <dbReference type="EMBL" id="MBD2770973.1"/>
    </source>
</evidence>
<gene>
    <name evidence="2" type="ORF">ICL16_02245</name>
</gene>
<dbReference type="Pfam" id="PF25164">
    <property type="entry name" value="CoiA_N"/>
    <property type="match status" value="1"/>
</dbReference>
<dbReference type="Proteomes" id="UP000629098">
    <property type="component" value="Unassembled WGS sequence"/>
</dbReference>
<feature type="domain" description="Competence protein CoiA-like N-terminal" evidence="1">
    <location>
        <begin position="20"/>
        <end position="55"/>
    </location>
</feature>
<evidence type="ECO:0000313" key="3">
    <source>
        <dbReference type="Proteomes" id="UP000629098"/>
    </source>
</evidence>
<reference evidence="2" key="1">
    <citation type="submission" date="2020-09" db="EMBL/GenBank/DDBJ databases">
        <title>Iningainema tapete sp. nov. (Scytonemataceae, Cyanobacteria) from greenhouses in central Florida (USA) produces two types of nodularin with biosynthetic potential for microcystin-LR and anabaenopeptins.</title>
        <authorList>
            <person name="Berthold D.E."/>
            <person name="Lefler F.W."/>
            <person name="Huang I.-S."/>
            <person name="Abdulla H."/>
            <person name="Zimba P.V."/>
            <person name="Laughinghouse H.D. IV."/>
        </authorList>
    </citation>
    <scope>NUCLEOTIDE SEQUENCE</scope>
    <source>
        <strain evidence="2">BLCCT55</strain>
    </source>
</reference>
<dbReference type="RefSeq" id="WP_190825273.1">
    <property type="nucleotide sequence ID" value="NZ_CAWPPI010000011.1"/>
</dbReference>
<dbReference type="InterPro" id="IPR057253">
    <property type="entry name" value="CoiA-like_N"/>
</dbReference>
<dbReference type="Pfam" id="PF13455">
    <property type="entry name" value="MUG113"/>
    <property type="match status" value="1"/>
</dbReference>
<comment type="caution">
    <text evidence="2">The sequence shown here is derived from an EMBL/GenBank/DDBJ whole genome shotgun (WGS) entry which is preliminary data.</text>
</comment>